<comment type="caution">
    <text evidence="2">The sequence shown here is derived from an EMBL/GenBank/DDBJ whole genome shotgun (WGS) entry which is preliminary data.</text>
</comment>
<sequence length="150" mass="15620">MRMFTAAAALAGLTALGVTVPATTAQAAGSVAAGPVCNSKWGPRNGHMYAWQDLDCTGTLLISTAGNSSWWGAGNDKATSVMNRGYVGSLDHVKFYEHINHGGGYSCLAPGELYADNLTDNRLSNGVGANDTITSHKWVNGGDCNGHFLT</sequence>
<keyword evidence="3" id="KW-1185">Reference proteome</keyword>
<keyword evidence="1" id="KW-0732">Signal</keyword>
<evidence type="ECO:0008006" key="4">
    <source>
        <dbReference type="Google" id="ProtNLM"/>
    </source>
</evidence>
<name>A0ABP9AYV1_9ACTN</name>
<dbReference type="Proteomes" id="UP001501147">
    <property type="component" value="Unassembled WGS sequence"/>
</dbReference>
<protein>
    <recommendedName>
        <fullName evidence="4">Secreted protein</fullName>
    </recommendedName>
</protein>
<evidence type="ECO:0000313" key="2">
    <source>
        <dbReference type="EMBL" id="GAA4786919.1"/>
    </source>
</evidence>
<gene>
    <name evidence="2" type="ORF">GCM10023329_42290</name>
</gene>
<dbReference type="Pfam" id="PF03995">
    <property type="entry name" value="Inhibitor_I36"/>
    <property type="match status" value="1"/>
</dbReference>
<proteinExistence type="predicted"/>
<dbReference type="Gene3D" id="2.60.20.10">
    <property type="entry name" value="Crystallins"/>
    <property type="match status" value="1"/>
</dbReference>
<accession>A0ABP9AYV1</accession>
<dbReference type="EMBL" id="BAABJV010000012">
    <property type="protein sequence ID" value="GAA4786919.1"/>
    <property type="molecule type" value="Genomic_DNA"/>
</dbReference>
<feature type="chain" id="PRO_5047123776" description="Secreted protein" evidence="1">
    <location>
        <begin position="28"/>
        <end position="150"/>
    </location>
</feature>
<feature type="signal peptide" evidence="1">
    <location>
        <begin position="1"/>
        <end position="27"/>
    </location>
</feature>
<reference evidence="3" key="1">
    <citation type="journal article" date="2019" name="Int. J. Syst. Evol. Microbiol.">
        <title>The Global Catalogue of Microorganisms (GCM) 10K type strain sequencing project: providing services to taxonomists for standard genome sequencing and annotation.</title>
        <authorList>
            <consortium name="The Broad Institute Genomics Platform"/>
            <consortium name="The Broad Institute Genome Sequencing Center for Infectious Disease"/>
            <person name="Wu L."/>
            <person name="Ma J."/>
        </authorList>
    </citation>
    <scope>NUCLEOTIDE SEQUENCE [LARGE SCALE GENOMIC DNA]</scope>
    <source>
        <strain evidence="3">JCM 18324</strain>
    </source>
</reference>
<evidence type="ECO:0000313" key="3">
    <source>
        <dbReference type="Proteomes" id="UP001501147"/>
    </source>
</evidence>
<dbReference type="RefSeq" id="WP_345614999.1">
    <property type="nucleotide sequence ID" value="NZ_BAABJV010000012.1"/>
</dbReference>
<organism evidence="2 3">
    <name type="scientific">Streptomyces sanyensis</name>
    <dbReference type="NCBI Taxonomy" id="568869"/>
    <lineage>
        <taxon>Bacteria</taxon>
        <taxon>Bacillati</taxon>
        <taxon>Actinomycetota</taxon>
        <taxon>Actinomycetes</taxon>
        <taxon>Kitasatosporales</taxon>
        <taxon>Streptomycetaceae</taxon>
        <taxon>Streptomyces</taxon>
    </lineage>
</organism>
<evidence type="ECO:0000256" key="1">
    <source>
        <dbReference type="SAM" id="SignalP"/>
    </source>
</evidence>